<organism evidence="1 2">
    <name type="scientific">Tetranychus urticae</name>
    <name type="common">Two-spotted spider mite</name>
    <dbReference type="NCBI Taxonomy" id="32264"/>
    <lineage>
        <taxon>Eukaryota</taxon>
        <taxon>Metazoa</taxon>
        <taxon>Ecdysozoa</taxon>
        <taxon>Arthropoda</taxon>
        <taxon>Chelicerata</taxon>
        <taxon>Arachnida</taxon>
        <taxon>Acari</taxon>
        <taxon>Acariformes</taxon>
        <taxon>Trombidiformes</taxon>
        <taxon>Prostigmata</taxon>
        <taxon>Eleutherengona</taxon>
        <taxon>Raphignathae</taxon>
        <taxon>Tetranychoidea</taxon>
        <taxon>Tetranychidae</taxon>
        <taxon>Tetranychus</taxon>
    </lineage>
</organism>
<reference evidence="1" key="2">
    <citation type="submission" date="2015-06" db="UniProtKB">
        <authorList>
            <consortium name="EnsemblMetazoa"/>
        </authorList>
    </citation>
    <scope>IDENTIFICATION</scope>
</reference>
<sequence>MGKEIRIFRLNNHDSDGFQKDYHLAHQLTNHQYFKLPLIMIDMHK</sequence>
<dbReference type="Proteomes" id="UP000015104">
    <property type="component" value="Unassembled WGS sequence"/>
</dbReference>
<evidence type="ECO:0000313" key="2">
    <source>
        <dbReference type="Proteomes" id="UP000015104"/>
    </source>
</evidence>
<evidence type="ECO:0000313" key="1">
    <source>
        <dbReference type="EnsemblMetazoa" id="tetur03g10026.1"/>
    </source>
</evidence>
<accession>T1K131</accession>
<dbReference type="HOGENOM" id="CLU_3208213_0_0_1"/>
<dbReference type="EMBL" id="CAEY01001126">
    <property type="status" value="NOT_ANNOTATED_CDS"/>
    <property type="molecule type" value="Genomic_DNA"/>
</dbReference>
<protein>
    <submittedName>
        <fullName evidence="1">Uncharacterized protein</fullName>
    </submittedName>
</protein>
<proteinExistence type="predicted"/>
<reference evidence="2" key="1">
    <citation type="submission" date="2011-08" db="EMBL/GenBank/DDBJ databases">
        <authorList>
            <person name="Rombauts S."/>
        </authorList>
    </citation>
    <scope>NUCLEOTIDE SEQUENCE</scope>
    <source>
        <strain evidence="2">London</strain>
    </source>
</reference>
<name>T1K131_TETUR</name>
<dbReference type="AlphaFoldDB" id="T1K131"/>
<keyword evidence="2" id="KW-1185">Reference proteome</keyword>
<dbReference type="EnsemblMetazoa" id="tetur03g10026.1">
    <property type="protein sequence ID" value="tetur03g10026.1"/>
    <property type="gene ID" value="tetur03g10026"/>
</dbReference>